<evidence type="ECO:0000313" key="2">
    <source>
        <dbReference type="Proteomes" id="UP000007319"/>
    </source>
</evidence>
<accession>A0A9P1JXU9</accession>
<geneLocation type="plasmid" evidence="1 2">
    <name>AZOBR_p2</name>
</geneLocation>
<dbReference type="Proteomes" id="UP000007319">
    <property type="component" value="Plasmid AZOBR_p2"/>
</dbReference>
<sequence length="21" mass="2367">MVWLSMVAPSKIFWPCSITGI</sequence>
<keyword evidence="2" id="KW-1185">Reference proteome</keyword>
<dbReference type="EMBL" id="HE577329">
    <property type="protein sequence ID" value="CCD01869.1"/>
    <property type="molecule type" value="Genomic_DNA"/>
</dbReference>
<dbReference type="AlphaFoldDB" id="A0A9P1JXU9"/>
<organism evidence="1 2">
    <name type="scientific">Azospirillum baldaniorum</name>
    <dbReference type="NCBI Taxonomy" id="1064539"/>
    <lineage>
        <taxon>Bacteria</taxon>
        <taxon>Pseudomonadati</taxon>
        <taxon>Pseudomonadota</taxon>
        <taxon>Alphaproteobacteria</taxon>
        <taxon>Rhodospirillales</taxon>
        <taxon>Azospirillaceae</taxon>
        <taxon>Azospirillum</taxon>
    </lineage>
</organism>
<proteinExistence type="predicted"/>
<gene>
    <name evidence="1" type="ORF">AZOBR_p270065</name>
</gene>
<name>A0A9P1JXU9_9PROT</name>
<dbReference type="KEGG" id="abs:AZOBR_p270065"/>
<reference evidence="1 2" key="1">
    <citation type="journal article" date="2011" name="PLoS Genet.">
        <title>Azospirillum genomes reveal transition of bacteria from aquatic to terrestrial environments.</title>
        <authorList>
            <person name="Wisniewski-Dye F."/>
            <person name="Borziak K."/>
            <person name="Khalsa-Moyers G."/>
            <person name="Alexandre G."/>
            <person name="Sukharnikov L.O."/>
            <person name="Wuichet K."/>
            <person name="Hurst G.B."/>
            <person name="McDonald W.H."/>
            <person name="Robertson J.S."/>
            <person name="Barbe V."/>
            <person name="Calteau A."/>
            <person name="Rouy Z."/>
            <person name="Mangenot S."/>
            <person name="Prigent-Combaret C."/>
            <person name="Normand P."/>
            <person name="Boyer M."/>
            <person name="Siguier P."/>
            <person name="Dessaux Y."/>
            <person name="Elmerich C."/>
            <person name="Condemine G."/>
            <person name="Krishnen G."/>
            <person name="Kennedy I."/>
            <person name="Paterson A.H."/>
            <person name="Gonzalez V."/>
            <person name="Mavingui P."/>
            <person name="Zhulin I.B."/>
        </authorList>
    </citation>
    <scope>NUCLEOTIDE SEQUENCE [LARGE SCALE GENOMIC DNA]</scope>
    <source>
        <strain evidence="1 2">Sp245</strain>
    </source>
</reference>
<protein>
    <submittedName>
        <fullName evidence="1">Uncharacterized protein</fullName>
    </submittedName>
</protein>
<evidence type="ECO:0000313" key="1">
    <source>
        <dbReference type="EMBL" id="CCD01869.1"/>
    </source>
</evidence>
<keyword evidence="1" id="KW-0614">Plasmid</keyword>